<feature type="transmembrane region" description="Helical" evidence="6">
    <location>
        <begin position="139"/>
        <end position="159"/>
    </location>
</feature>
<evidence type="ECO:0000256" key="4">
    <source>
        <dbReference type="ARBA" id="ARBA00023136"/>
    </source>
</evidence>
<evidence type="ECO:0000313" key="9">
    <source>
        <dbReference type="Proteomes" id="UP000887568"/>
    </source>
</evidence>
<keyword evidence="5" id="KW-0675">Receptor</keyword>
<feature type="transmembrane region" description="Helical" evidence="6">
    <location>
        <begin position="179"/>
        <end position="205"/>
    </location>
</feature>
<dbReference type="Proteomes" id="UP000887568">
    <property type="component" value="Unplaced"/>
</dbReference>
<dbReference type="Pfam" id="PF00001">
    <property type="entry name" value="7tm_1"/>
    <property type="match status" value="1"/>
</dbReference>
<keyword evidence="2 5" id="KW-0812">Transmembrane</keyword>
<feature type="transmembrane region" description="Helical" evidence="6">
    <location>
        <begin position="244"/>
        <end position="266"/>
    </location>
</feature>
<comment type="similarity">
    <text evidence="5">Belongs to the G-protein coupled receptor 1 family.</text>
</comment>
<dbReference type="CDD" id="cd00637">
    <property type="entry name" value="7tm_classA_rhodopsin-like"/>
    <property type="match status" value="1"/>
</dbReference>
<dbReference type="InterPro" id="IPR017452">
    <property type="entry name" value="GPCR_Rhodpsn_7TM"/>
</dbReference>
<dbReference type="Gene3D" id="1.20.1070.10">
    <property type="entry name" value="Rhodopsin 7-helix transmembrane proteins"/>
    <property type="match status" value="1"/>
</dbReference>
<dbReference type="PANTHER" id="PTHR45698">
    <property type="entry name" value="TRACE AMINE-ASSOCIATED RECEPTOR 19N-RELATED"/>
    <property type="match status" value="1"/>
</dbReference>
<keyword evidence="5" id="KW-0297">G-protein coupled receptor</keyword>
<feature type="transmembrane region" description="Helical" evidence="6">
    <location>
        <begin position="100"/>
        <end position="118"/>
    </location>
</feature>
<dbReference type="SUPFAM" id="SSF81321">
    <property type="entry name" value="Family A G protein-coupled receptor-like"/>
    <property type="match status" value="1"/>
</dbReference>
<evidence type="ECO:0000256" key="3">
    <source>
        <dbReference type="ARBA" id="ARBA00022989"/>
    </source>
</evidence>
<feature type="domain" description="G-protein coupled receptors family 1 profile" evidence="7">
    <location>
        <begin position="31"/>
        <end position="301"/>
    </location>
</feature>
<feature type="transmembrane region" description="Helical" evidence="6">
    <location>
        <begin position="278"/>
        <end position="300"/>
    </location>
</feature>
<proteinExistence type="inferred from homology"/>
<dbReference type="AlphaFoldDB" id="A0A913ZP75"/>
<dbReference type="OrthoDB" id="10042731at2759"/>
<comment type="subcellular location">
    <subcellularLocation>
        <location evidence="1">Membrane</location>
    </subcellularLocation>
</comment>
<keyword evidence="4 6" id="KW-0472">Membrane</keyword>
<dbReference type="PANTHER" id="PTHR45698:SF1">
    <property type="entry name" value="TRACE AMINE-ASSOCIATED RECEPTOR 13C-LIKE"/>
    <property type="match status" value="1"/>
</dbReference>
<dbReference type="GeneID" id="119725988"/>
<dbReference type="GO" id="GO:0004930">
    <property type="term" value="F:G protein-coupled receptor activity"/>
    <property type="evidence" value="ECO:0007669"/>
    <property type="project" value="UniProtKB-KW"/>
</dbReference>
<evidence type="ECO:0000256" key="6">
    <source>
        <dbReference type="SAM" id="Phobius"/>
    </source>
</evidence>
<evidence type="ECO:0000256" key="1">
    <source>
        <dbReference type="ARBA" id="ARBA00004370"/>
    </source>
</evidence>
<organism evidence="8 9">
    <name type="scientific">Patiria miniata</name>
    <name type="common">Bat star</name>
    <name type="synonym">Asterina miniata</name>
    <dbReference type="NCBI Taxonomy" id="46514"/>
    <lineage>
        <taxon>Eukaryota</taxon>
        <taxon>Metazoa</taxon>
        <taxon>Echinodermata</taxon>
        <taxon>Eleutherozoa</taxon>
        <taxon>Asterozoa</taxon>
        <taxon>Asteroidea</taxon>
        <taxon>Valvatacea</taxon>
        <taxon>Valvatida</taxon>
        <taxon>Asterinidae</taxon>
        <taxon>Patiria</taxon>
    </lineage>
</organism>
<protein>
    <recommendedName>
        <fullName evidence="7">G-protein coupled receptors family 1 profile domain-containing protein</fullName>
    </recommendedName>
</protein>
<feature type="transmembrane region" description="Helical" evidence="6">
    <location>
        <begin position="20"/>
        <end position="40"/>
    </location>
</feature>
<name>A0A913ZP75_PATMI</name>
<evidence type="ECO:0000256" key="5">
    <source>
        <dbReference type="RuleBase" id="RU000688"/>
    </source>
</evidence>
<reference evidence="8" key="1">
    <citation type="submission" date="2022-11" db="UniProtKB">
        <authorList>
            <consortium name="EnsemblMetazoa"/>
        </authorList>
    </citation>
    <scope>IDENTIFICATION</scope>
</reference>
<feature type="transmembrane region" description="Helical" evidence="6">
    <location>
        <begin position="52"/>
        <end position="72"/>
    </location>
</feature>
<evidence type="ECO:0000313" key="8">
    <source>
        <dbReference type="EnsemblMetazoa" id="XP_038053537.1"/>
    </source>
</evidence>
<dbReference type="RefSeq" id="XP_038053537.1">
    <property type="nucleotide sequence ID" value="XM_038197609.1"/>
</dbReference>
<sequence length="335" mass="38009">MNASDEHNEEPSGGNWVCQIMAAEGVIGVLGNLLVCYVILRVKFLHNMTNYLLVNLAVADMLLCVQVFLYYLTSDCKLIAFAPVNNGVRDLFCRLLESKYLAFALTNASAYNLCVVTLERYIAIVHPLHYARKLTTARMVTLIAVTWVISFLLSVPLLFTIEPSNDPNQICSIKYPHRVFVILISIFTFLFSYLLPLTLMSLAYYKMQVTLKRQAKALNLQYARAAAYDLVIARQNLVSMLKTVLGALIVLWTMDNLAVLFCLQPTDEAQFLFCGSKVFYYTRVFSNLLFNFNSVINPIIYEFKYKKFRQGLKVAFCCCSKRHGGNRVGVEMAPL</sequence>
<dbReference type="PRINTS" id="PR00237">
    <property type="entry name" value="GPCRRHODOPSN"/>
</dbReference>
<evidence type="ECO:0000259" key="7">
    <source>
        <dbReference type="PROSITE" id="PS50262"/>
    </source>
</evidence>
<keyword evidence="9" id="KW-1185">Reference proteome</keyword>
<dbReference type="GO" id="GO:0016020">
    <property type="term" value="C:membrane"/>
    <property type="evidence" value="ECO:0007669"/>
    <property type="project" value="UniProtKB-SubCell"/>
</dbReference>
<dbReference type="PROSITE" id="PS50262">
    <property type="entry name" value="G_PROTEIN_RECEP_F1_2"/>
    <property type="match status" value="1"/>
</dbReference>
<keyword evidence="5" id="KW-0807">Transducer</keyword>
<dbReference type="PROSITE" id="PS00237">
    <property type="entry name" value="G_PROTEIN_RECEP_F1_1"/>
    <property type="match status" value="1"/>
</dbReference>
<dbReference type="InterPro" id="IPR000276">
    <property type="entry name" value="GPCR_Rhodpsn"/>
</dbReference>
<keyword evidence="3 6" id="KW-1133">Transmembrane helix</keyword>
<accession>A0A913ZP75</accession>
<dbReference type="EnsemblMetazoa" id="XM_038197609.1">
    <property type="protein sequence ID" value="XP_038053537.1"/>
    <property type="gene ID" value="LOC119725988"/>
</dbReference>
<evidence type="ECO:0000256" key="2">
    <source>
        <dbReference type="ARBA" id="ARBA00022692"/>
    </source>
</evidence>